<protein>
    <submittedName>
        <fullName evidence="2">G5100 protein</fullName>
    </submittedName>
</protein>
<dbReference type="Pfam" id="PF13917">
    <property type="entry name" value="zf-CCHC_3"/>
    <property type="match status" value="1"/>
</dbReference>
<dbReference type="PANTHER" id="PTHR13491">
    <property type="entry name" value="ZCCHC10 PROTEIN"/>
    <property type="match status" value="1"/>
</dbReference>
<dbReference type="PANTHER" id="PTHR13491:SF0">
    <property type="entry name" value="ZINC FINGER CCHC DOMAIN-CONTAINING PROTEIN 10"/>
    <property type="match status" value="1"/>
</dbReference>
<feature type="region of interest" description="Disordered" evidence="1">
    <location>
        <begin position="55"/>
        <end position="263"/>
    </location>
</feature>
<feature type="compositionally biased region" description="Basic and acidic residues" evidence="1">
    <location>
        <begin position="190"/>
        <end position="219"/>
    </location>
</feature>
<evidence type="ECO:0000313" key="2">
    <source>
        <dbReference type="EMBL" id="CAL5222698.1"/>
    </source>
</evidence>
<proteinExistence type="predicted"/>
<keyword evidence="3" id="KW-1185">Reference proteome</keyword>
<reference evidence="2 3" key="1">
    <citation type="submission" date="2024-06" db="EMBL/GenBank/DDBJ databases">
        <authorList>
            <person name="Kraege A."/>
            <person name="Thomma B."/>
        </authorList>
    </citation>
    <scope>NUCLEOTIDE SEQUENCE [LARGE SCALE GENOMIC DNA]</scope>
</reference>
<sequence>MGILGSGSVHMSGRYAKKPVTGRLGAVNAVCQKCLQKGHWTYDCKASATVYQSRPSRTKQLMDPNYKPRFLGASELLPGDASKGKEGESAAKQDKKKRKKPASSTDDSDSSSSSDGSSSSSDDSSSSSDDSSSSSSSDSSSSDSSTGSDSSSSGSDASSSDSGSSSSDGSSSDSEEPPPKKKGRRSAPAPREDSVARPHELPRGQKEPRSSRGEGEHGNRSNGAHRSQVKEHANGGSYERGNMPAGKQETRKPKLKSRVIAPE</sequence>
<dbReference type="Proteomes" id="UP001497392">
    <property type="component" value="Unassembled WGS sequence"/>
</dbReference>
<organism evidence="2 3">
    <name type="scientific">Coccomyxa viridis</name>
    <dbReference type="NCBI Taxonomy" id="1274662"/>
    <lineage>
        <taxon>Eukaryota</taxon>
        <taxon>Viridiplantae</taxon>
        <taxon>Chlorophyta</taxon>
        <taxon>core chlorophytes</taxon>
        <taxon>Trebouxiophyceae</taxon>
        <taxon>Trebouxiophyceae incertae sedis</taxon>
        <taxon>Coccomyxaceae</taxon>
        <taxon>Coccomyxa</taxon>
    </lineage>
</organism>
<accession>A0ABP1FRZ3</accession>
<name>A0ABP1FRZ3_9CHLO</name>
<evidence type="ECO:0000313" key="3">
    <source>
        <dbReference type="Proteomes" id="UP001497392"/>
    </source>
</evidence>
<feature type="compositionally biased region" description="Basic and acidic residues" evidence="1">
    <location>
        <begin position="82"/>
        <end position="93"/>
    </location>
</feature>
<gene>
    <name evidence="2" type="primary">g5100</name>
    <name evidence="2" type="ORF">VP750_LOCUS4357</name>
</gene>
<evidence type="ECO:0000256" key="1">
    <source>
        <dbReference type="SAM" id="MobiDB-lite"/>
    </source>
</evidence>
<comment type="caution">
    <text evidence="2">The sequence shown here is derived from an EMBL/GenBank/DDBJ whole genome shotgun (WGS) entry which is preliminary data.</text>
</comment>
<dbReference type="EMBL" id="CAXHTA020000007">
    <property type="protein sequence ID" value="CAL5222698.1"/>
    <property type="molecule type" value="Genomic_DNA"/>
</dbReference>
<feature type="compositionally biased region" description="Low complexity" evidence="1">
    <location>
        <begin position="102"/>
        <end position="172"/>
    </location>
</feature>
<dbReference type="InterPro" id="IPR039715">
    <property type="entry name" value="ZCCHC10"/>
</dbReference>